<keyword evidence="2" id="KW-0812">Transmembrane</keyword>
<dbReference type="Pfam" id="PF20703">
    <property type="entry name" value="nSTAND1"/>
    <property type="match status" value="1"/>
</dbReference>
<dbReference type="AlphaFoldDB" id="A0A2S1SHC7"/>
<protein>
    <recommendedName>
        <fullName evidence="3">Novel STAND NTPase 1 domain-containing protein</fullName>
    </recommendedName>
</protein>
<dbReference type="SUPFAM" id="SSF52540">
    <property type="entry name" value="P-loop containing nucleoside triphosphate hydrolases"/>
    <property type="match status" value="1"/>
</dbReference>
<dbReference type="Proteomes" id="UP000244937">
    <property type="component" value="Chromosome"/>
</dbReference>
<dbReference type="InterPro" id="IPR049052">
    <property type="entry name" value="nSTAND1"/>
</dbReference>
<evidence type="ECO:0000256" key="2">
    <source>
        <dbReference type="SAM" id="Phobius"/>
    </source>
</evidence>
<evidence type="ECO:0000313" key="5">
    <source>
        <dbReference type="Proteomes" id="UP000244937"/>
    </source>
</evidence>
<dbReference type="Gene3D" id="3.40.50.300">
    <property type="entry name" value="P-loop containing nucleotide triphosphate hydrolases"/>
    <property type="match status" value="1"/>
</dbReference>
<keyword evidence="5" id="KW-1185">Reference proteome</keyword>
<evidence type="ECO:0000313" key="4">
    <source>
        <dbReference type="EMBL" id="AWI25781.1"/>
    </source>
</evidence>
<dbReference type="KEGG" id="fpal:HYN49_07635"/>
<accession>A0A2S1SHC7</accession>
<dbReference type="InterPro" id="IPR027417">
    <property type="entry name" value="P-loop_NTPase"/>
</dbReference>
<keyword evidence="2" id="KW-0472">Membrane</keyword>
<reference evidence="4 5" key="1">
    <citation type="submission" date="2018-05" db="EMBL/GenBank/DDBJ databases">
        <title>Genome sequencing of Flavobacterium sp. HYN0049.</title>
        <authorList>
            <person name="Yi H."/>
            <person name="Baek C."/>
        </authorList>
    </citation>
    <scope>NUCLEOTIDE SEQUENCE [LARGE SCALE GENOMIC DNA]</scope>
    <source>
        <strain evidence="4 5">HYN0049</strain>
    </source>
</reference>
<dbReference type="Gene3D" id="2.130.10.10">
    <property type="entry name" value="YVTN repeat-like/Quinoprotein amine dehydrogenase"/>
    <property type="match status" value="1"/>
</dbReference>
<dbReference type="InterPro" id="IPR015943">
    <property type="entry name" value="WD40/YVTN_repeat-like_dom_sf"/>
</dbReference>
<feature type="transmembrane region" description="Helical" evidence="2">
    <location>
        <begin position="459"/>
        <end position="477"/>
    </location>
</feature>
<organism evidence="4 5">
    <name type="scientific">Flavobacterium pallidum</name>
    <dbReference type="NCBI Taxonomy" id="2172098"/>
    <lineage>
        <taxon>Bacteria</taxon>
        <taxon>Pseudomonadati</taxon>
        <taxon>Bacteroidota</taxon>
        <taxon>Flavobacteriia</taxon>
        <taxon>Flavobacteriales</taxon>
        <taxon>Flavobacteriaceae</taxon>
        <taxon>Flavobacterium</taxon>
    </lineage>
</organism>
<dbReference type="SUPFAM" id="SSF82171">
    <property type="entry name" value="DPP6 N-terminal domain-like"/>
    <property type="match status" value="1"/>
</dbReference>
<evidence type="ECO:0000259" key="3">
    <source>
        <dbReference type="Pfam" id="PF20703"/>
    </source>
</evidence>
<proteinExistence type="predicted"/>
<gene>
    <name evidence="4" type="ORF">HYN49_07635</name>
</gene>
<name>A0A2S1SHC7_9FLAO</name>
<evidence type="ECO:0000256" key="1">
    <source>
        <dbReference type="SAM" id="MobiDB-lite"/>
    </source>
</evidence>
<dbReference type="EMBL" id="CP029187">
    <property type="protein sequence ID" value="AWI25781.1"/>
    <property type="molecule type" value="Genomic_DNA"/>
</dbReference>
<keyword evidence="2" id="KW-1133">Transmembrane helix</keyword>
<feature type="region of interest" description="Disordered" evidence="1">
    <location>
        <begin position="1"/>
        <end position="21"/>
    </location>
</feature>
<sequence>MDMTNTNNAKDNQEIPQPFRGIKPFRYSDRDIFAGRNWEKEQLLNLVSLYRGILLFGQSGFGKSSIINAALAPKLLEYDFLPEVMRVSPSYDGTFIIYRIKENEDNDTYLPSIFDDLNTENKPQISVSFKEFRERILTLRPKLRGDATDHPEKLPPRLTLSDEIAYGESIIDEESPIPVFIFDQFEELITLFEEMGGTTTDGELTPADRKKFQKEIIEFFREIYYNRSLRMKFIFVFREDYLAKFSRLFMAIPDLKDHTLRIKSIPCQDIYQIISCPFTGGNEGKFTNPFSEEFMVALETKLKEHFDDDYAVLTDVQIVCEFLYELPPVERMSFLQHASVKDIIRQSYENALARLPAADQTVATEILQILVLNENTRNIFHKHAIEEALTEQGHRVTNLNAILDRLEHETRLVRSERRSGGVYYEINSESIIPTLNKMKVIREQSLLAQGIWVKNKRRTAILVLVLILAFTSFGFWYQHQQSIDTRAQLYMIAAKNADNSTLAYLIAKDAFKRPPDILQNYLNGFENKGPDFYLTGMFADGYGKVGYNDKGEVTVVQRDAVLYYGAKGIIFEKQRFKDIDYVYFAYPESALLIGRPIDNNGFCLVSMNNSSATRYATARDNGPANAMSPDRKSFILAGNLYHYGNPAPMGTLMAYGEKLHKVVFSNNSMFIIGQTQYGDFYRFSREGVMEGFIANTGNGFTDFCIAPDGRSIYIVGKDNKPEVIAIPDLLSKDIQHKQKQGDYYTAYYDADEYGNVGERIAISPDGKHVLVAHSNEVELSDNNGNGQRTLITAESRITNAIFSPDGQNILASTLSGKVYIWKKGEISALYKSKELQIYSPLDYAKTGLTDYTAEKIYGNPDSSIELLRQILTYSMALPNINEHPGDKDYDKLIRTSLYDISGMYKKLMAESKLKGLSKLQRRQAMLKYAKFEIDSISLTSTGNDSIMRIKGLLVTQHLREKAFDDDQSDKEIILDLAQGYKLVAKNLIPDYAKAANLLKKGTSKIERAIIGTPYDAAIRHELSPLYDTLSHYSIYAGRYADAVTYARKGLYYDAGNKWINSNLAMGLLLQSRFADAQKVYAANSSLSAYFLEDLEAWEKAKIIKPGTALHAEFLKIKEYLRKL</sequence>
<feature type="domain" description="Novel STAND NTPase 1" evidence="3">
    <location>
        <begin position="18"/>
        <end position="432"/>
    </location>
</feature>
<feature type="compositionally biased region" description="Polar residues" evidence="1">
    <location>
        <begin position="1"/>
        <end position="10"/>
    </location>
</feature>